<organism evidence="2 3">
    <name type="scientific">Anthostomella pinea</name>
    <dbReference type="NCBI Taxonomy" id="933095"/>
    <lineage>
        <taxon>Eukaryota</taxon>
        <taxon>Fungi</taxon>
        <taxon>Dikarya</taxon>
        <taxon>Ascomycota</taxon>
        <taxon>Pezizomycotina</taxon>
        <taxon>Sordariomycetes</taxon>
        <taxon>Xylariomycetidae</taxon>
        <taxon>Xylariales</taxon>
        <taxon>Xylariaceae</taxon>
        <taxon>Anthostomella</taxon>
    </lineage>
</organism>
<reference evidence="2" key="1">
    <citation type="submission" date="2023-10" db="EMBL/GenBank/DDBJ databases">
        <authorList>
            <person name="Hackl T."/>
        </authorList>
    </citation>
    <scope>NUCLEOTIDE SEQUENCE</scope>
</reference>
<sequence length="80" mass="8501">MAALTCDLGAPVIKCGYLAAEAKDPEVDCDGPQHQPENFAAIPEIGIASGNRDNHGHRKRLKGYPGTGARKRSVSERSAQ</sequence>
<evidence type="ECO:0000313" key="2">
    <source>
        <dbReference type="EMBL" id="CAJ2510728.1"/>
    </source>
</evidence>
<feature type="region of interest" description="Disordered" evidence="1">
    <location>
        <begin position="48"/>
        <end position="80"/>
    </location>
</feature>
<evidence type="ECO:0000256" key="1">
    <source>
        <dbReference type="SAM" id="MobiDB-lite"/>
    </source>
</evidence>
<proteinExistence type="predicted"/>
<evidence type="ECO:0000313" key="3">
    <source>
        <dbReference type="Proteomes" id="UP001295740"/>
    </source>
</evidence>
<comment type="caution">
    <text evidence="2">The sequence shown here is derived from an EMBL/GenBank/DDBJ whole genome shotgun (WGS) entry which is preliminary data.</text>
</comment>
<dbReference type="EMBL" id="CAUWAG010000018">
    <property type="protein sequence ID" value="CAJ2510728.1"/>
    <property type="molecule type" value="Genomic_DNA"/>
</dbReference>
<gene>
    <name evidence="2" type="ORF">KHLLAP_LOCUS11196</name>
</gene>
<dbReference type="Proteomes" id="UP001295740">
    <property type="component" value="Unassembled WGS sequence"/>
</dbReference>
<protein>
    <submittedName>
        <fullName evidence="2">Uu.00g063530.m01.CDS01</fullName>
    </submittedName>
</protein>
<accession>A0AAI8YMZ5</accession>
<dbReference type="AlphaFoldDB" id="A0AAI8YMZ5"/>
<keyword evidence="3" id="KW-1185">Reference proteome</keyword>
<name>A0AAI8YMZ5_9PEZI</name>